<evidence type="ECO:0000313" key="3">
    <source>
        <dbReference type="Proteomes" id="UP001165368"/>
    </source>
</evidence>
<proteinExistence type="predicted"/>
<evidence type="ECO:0000313" key="2">
    <source>
        <dbReference type="EMBL" id="MCG2622119.1"/>
    </source>
</evidence>
<dbReference type="Gene3D" id="2.30.29.80">
    <property type="match status" value="1"/>
</dbReference>
<dbReference type="InterPro" id="IPR036913">
    <property type="entry name" value="YegP-like_sf"/>
</dbReference>
<dbReference type="Pfam" id="PF07411">
    <property type="entry name" value="DUF1508"/>
    <property type="match status" value="1"/>
</dbReference>
<evidence type="ECO:0000259" key="1">
    <source>
        <dbReference type="Pfam" id="PF07411"/>
    </source>
</evidence>
<organism evidence="2 3">
    <name type="scientific">Arthrobacter hankyongi</name>
    <dbReference type="NCBI Taxonomy" id="2904801"/>
    <lineage>
        <taxon>Bacteria</taxon>
        <taxon>Bacillati</taxon>
        <taxon>Actinomycetota</taxon>
        <taxon>Actinomycetes</taxon>
        <taxon>Micrococcales</taxon>
        <taxon>Micrococcaceae</taxon>
        <taxon>Arthrobacter</taxon>
    </lineage>
</organism>
<dbReference type="InterPro" id="IPR010879">
    <property type="entry name" value="DUF1508"/>
</dbReference>
<accession>A0ABS9L626</accession>
<keyword evidence="3" id="KW-1185">Reference proteome</keyword>
<dbReference type="EMBL" id="JAKLTQ010000005">
    <property type="protein sequence ID" value="MCG2622119.1"/>
    <property type="molecule type" value="Genomic_DNA"/>
</dbReference>
<comment type="caution">
    <text evidence="2">The sequence shown here is derived from an EMBL/GenBank/DDBJ whole genome shotgun (WGS) entry which is preliminary data.</text>
</comment>
<name>A0ABS9L626_9MICC</name>
<sequence>MGVFELYRDGDAKFRFRILDDNGAIVAVSAEHEDKAAAIAAINTARDCAATSRVLDLCGAQPEHLAVGDGGYFLG</sequence>
<gene>
    <name evidence="2" type="ORF">LVY72_09330</name>
</gene>
<dbReference type="RefSeq" id="WP_237820107.1">
    <property type="nucleotide sequence ID" value="NZ_JAKLTQ010000005.1"/>
</dbReference>
<dbReference type="Proteomes" id="UP001165368">
    <property type="component" value="Unassembled WGS sequence"/>
</dbReference>
<dbReference type="SUPFAM" id="SSF160113">
    <property type="entry name" value="YegP-like"/>
    <property type="match status" value="1"/>
</dbReference>
<reference evidence="2" key="1">
    <citation type="submission" date="2022-01" db="EMBL/GenBank/DDBJ databases">
        <authorList>
            <person name="Jo J.-H."/>
            <person name="Im W.-T."/>
        </authorList>
    </citation>
    <scope>NUCLEOTIDE SEQUENCE</scope>
    <source>
        <strain evidence="2">I2-34</strain>
    </source>
</reference>
<protein>
    <submittedName>
        <fullName evidence="2">DUF1508 domain-containing protein</fullName>
    </submittedName>
</protein>
<feature type="domain" description="DUF1508" evidence="1">
    <location>
        <begin position="11"/>
        <end position="56"/>
    </location>
</feature>